<feature type="binding site" evidence="5">
    <location>
        <position position="301"/>
    </location>
    <ligand>
        <name>N(2)-acetyl-L-ornithine</name>
        <dbReference type="ChEBI" id="CHEBI:57805"/>
    </ligand>
</feature>
<gene>
    <name evidence="5" type="primary">argD</name>
    <name evidence="6" type="ORF">Q9R02_12060</name>
</gene>
<comment type="caution">
    <text evidence="6">The sequence shown here is derived from an EMBL/GenBank/DDBJ whole genome shotgun (WGS) entry which is preliminary data.</text>
</comment>
<dbReference type="NCBIfam" id="TIGR00707">
    <property type="entry name" value="argD"/>
    <property type="match status" value="1"/>
</dbReference>
<dbReference type="Proteomes" id="UP001232725">
    <property type="component" value="Unassembled WGS sequence"/>
</dbReference>
<sequence length="425" mass="44140">MNRHSLEAREENLLDTPAASGAEWLARYSGAMLNVFGTPQRVLVRGAGALVWDADGKEYLDLLGGIAVNALGHAHPFVTSVISSQLATLGHVSNFFASPPQIALAEKLLQLTGAPEGSKVFFTNSGTESNEAAFKLARRNADGPDGPRRKIIALEGAFHGRTMGALALTAKQAYREPFEPLPGGVVHIPFNDADALRAAVDSQTAAVFLEPIQGEAGVKPLDAEYLRLARELCTEHGALLIVDEVQTGVGRTGAWFAIQESGVLPDAMTLAKGLGGGFPIGALVTFGEKTSALLNPGQHGTTFGGNPVGTAAALATLHVIEQQGLLAQVRATGEHLKAGLAALDGVTEVRQRGLLIGLDLDADVAPAFVTAALDAGFILNAPGPRTLRLAPPLILSVEQADRFLAAFPAILSTVLSAASAPTAAE</sequence>
<comment type="catalytic activity">
    <reaction evidence="5">
        <text>N(2)-acetyl-L-ornithine + 2-oxoglutarate = N-acetyl-L-glutamate 5-semialdehyde + L-glutamate</text>
        <dbReference type="Rhea" id="RHEA:18049"/>
        <dbReference type="ChEBI" id="CHEBI:16810"/>
        <dbReference type="ChEBI" id="CHEBI:29123"/>
        <dbReference type="ChEBI" id="CHEBI:29985"/>
        <dbReference type="ChEBI" id="CHEBI:57805"/>
        <dbReference type="EC" id="2.6.1.11"/>
    </reaction>
</comment>
<dbReference type="CDD" id="cd00610">
    <property type="entry name" value="OAT_like"/>
    <property type="match status" value="1"/>
</dbReference>
<dbReference type="Gene3D" id="3.90.1150.10">
    <property type="entry name" value="Aspartate Aminotransferase, domain 1"/>
    <property type="match status" value="1"/>
</dbReference>
<keyword evidence="7" id="KW-1185">Reference proteome</keyword>
<feature type="modified residue" description="N6-(pyridoxal phosphate)lysine" evidence="5">
    <location>
        <position position="272"/>
    </location>
</feature>
<accession>A0ABT9IQR6</accession>
<dbReference type="EC" id="2.6.1.11" evidence="5"/>
<comment type="subunit">
    <text evidence="5">Homodimer.</text>
</comment>
<dbReference type="EMBL" id="JAVALS010000008">
    <property type="protein sequence ID" value="MDP5227892.1"/>
    <property type="molecule type" value="Genomic_DNA"/>
</dbReference>
<dbReference type="RefSeq" id="WP_305996938.1">
    <property type="nucleotide sequence ID" value="NZ_JAVALS010000008.1"/>
</dbReference>
<organism evidence="6 7">
    <name type="scientific">Arthrobacter horti</name>
    <dbReference type="NCBI Taxonomy" id="3068273"/>
    <lineage>
        <taxon>Bacteria</taxon>
        <taxon>Bacillati</taxon>
        <taxon>Actinomycetota</taxon>
        <taxon>Actinomycetes</taxon>
        <taxon>Micrococcales</taxon>
        <taxon>Micrococcaceae</taxon>
        <taxon>Arthrobacter</taxon>
    </lineage>
</organism>
<keyword evidence="5" id="KW-0055">Arginine biosynthesis</keyword>
<dbReference type="InterPro" id="IPR005814">
    <property type="entry name" value="Aminotrans_3"/>
</dbReference>
<dbReference type="InterPro" id="IPR050103">
    <property type="entry name" value="Class-III_PLP-dep_AT"/>
</dbReference>
<dbReference type="PIRSF" id="PIRSF000521">
    <property type="entry name" value="Transaminase_4ab_Lys_Orn"/>
    <property type="match status" value="1"/>
</dbReference>
<dbReference type="NCBIfam" id="NF002874">
    <property type="entry name" value="PRK03244.1"/>
    <property type="match status" value="1"/>
</dbReference>
<keyword evidence="4 5" id="KW-0663">Pyridoxal phosphate</keyword>
<name>A0ABT9IQR6_9MICC</name>
<keyword evidence="2 5" id="KW-0028">Amino-acid biosynthesis</keyword>
<comment type="similarity">
    <text evidence="5">Belongs to the class-III pyridoxal-phosphate-dependent aminotransferase family. ArgD subfamily.</text>
</comment>
<keyword evidence="3 5" id="KW-0808">Transferase</keyword>
<evidence type="ECO:0000256" key="5">
    <source>
        <dbReference type="HAMAP-Rule" id="MF_01107"/>
    </source>
</evidence>
<dbReference type="PANTHER" id="PTHR11986:SF79">
    <property type="entry name" value="ACETYLORNITHINE AMINOTRANSFERASE, MITOCHONDRIAL"/>
    <property type="match status" value="1"/>
</dbReference>
<comment type="miscellaneous">
    <text evidence="5">May also have succinyldiaminopimelate aminotransferase activity, thus carrying out the corresponding step in lysine biosynthesis.</text>
</comment>
<protein>
    <recommendedName>
        <fullName evidence="5">Acetylornithine aminotransferase</fullName>
        <shortName evidence="5">ACOAT</shortName>
        <ecNumber evidence="5">2.6.1.11</ecNumber>
    </recommendedName>
</protein>
<evidence type="ECO:0000256" key="3">
    <source>
        <dbReference type="ARBA" id="ARBA00022679"/>
    </source>
</evidence>
<evidence type="ECO:0000313" key="7">
    <source>
        <dbReference type="Proteomes" id="UP001232725"/>
    </source>
</evidence>
<dbReference type="HAMAP" id="MF_01107">
    <property type="entry name" value="ArgD_aminotrans_3"/>
    <property type="match status" value="1"/>
</dbReference>
<dbReference type="SUPFAM" id="SSF53383">
    <property type="entry name" value="PLP-dependent transferases"/>
    <property type="match status" value="1"/>
</dbReference>
<dbReference type="NCBIfam" id="NF002325">
    <property type="entry name" value="PRK01278.1"/>
    <property type="match status" value="1"/>
</dbReference>
<comment type="subcellular location">
    <subcellularLocation>
        <location evidence="5">Cytoplasm</location>
    </subcellularLocation>
</comment>
<feature type="binding site" evidence="5">
    <location>
        <begin position="243"/>
        <end position="246"/>
    </location>
    <ligand>
        <name>pyridoxal 5'-phosphate</name>
        <dbReference type="ChEBI" id="CHEBI:597326"/>
    </ligand>
</feature>
<dbReference type="InterPro" id="IPR049704">
    <property type="entry name" value="Aminotrans_3_PPA_site"/>
</dbReference>
<dbReference type="InterPro" id="IPR015424">
    <property type="entry name" value="PyrdxlP-dep_Trfase"/>
</dbReference>
<dbReference type="GO" id="GO:0003992">
    <property type="term" value="F:N2-acetyl-L-ornithine:2-oxoglutarate 5-aminotransferase activity"/>
    <property type="evidence" value="ECO:0007669"/>
    <property type="project" value="UniProtKB-EC"/>
</dbReference>
<dbReference type="PROSITE" id="PS00600">
    <property type="entry name" value="AA_TRANSFER_CLASS_3"/>
    <property type="match status" value="1"/>
</dbReference>
<feature type="binding site" evidence="5">
    <location>
        <position position="161"/>
    </location>
    <ligand>
        <name>N(2)-acetyl-L-ornithine</name>
        <dbReference type="ChEBI" id="CHEBI:57805"/>
    </ligand>
</feature>
<evidence type="ECO:0000256" key="2">
    <source>
        <dbReference type="ARBA" id="ARBA00022605"/>
    </source>
</evidence>
<evidence type="ECO:0000313" key="6">
    <source>
        <dbReference type="EMBL" id="MDP5227892.1"/>
    </source>
</evidence>
<dbReference type="InterPro" id="IPR015421">
    <property type="entry name" value="PyrdxlP-dep_Trfase_major"/>
</dbReference>
<keyword evidence="5" id="KW-0963">Cytoplasm</keyword>
<proteinExistence type="inferred from homology"/>
<reference evidence="6 7" key="1">
    <citation type="submission" date="2023-08" db="EMBL/GenBank/DDBJ databases">
        <title>Arthrobacter horti sp. nov., isolated from forest soil.</title>
        <authorList>
            <person name="Park M."/>
        </authorList>
    </citation>
    <scope>NUCLEOTIDE SEQUENCE [LARGE SCALE GENOMIC DNA]</scope>
    <source>
        <strain evidence="6 7">YJM1</strain>
    </source>
</reference>
<dbReference type="Gene3D" id="3.40.640.10">
    <property type="entry name" value="Type I PLP-dependent aspartate aminotransferase-like (Major domain)"/>
    <property type="match status" value="1"/>
</dbReference>
<evidence type="ECO:0000256" key="1">
    <source>
        <dbReference type="ARBA" id="ARBA00022576"/>
    </source>
</evidence>
<evidence type="ECO:0000256" key="4">
    <source>
        <dbReference type="ARBA" id="ARBA00022898"/>
    </source>
</evidence>
<feature type="binding site" evidence="5">
    <location>
        <position position="302"/>
    </location>
    <ligand>
        <name>pyridoxal 5'-phosphate</name>
        <dbReference type="ChEBI" id="CHEBI:597326"/>
    </ligand>
</feature>
<comment type="cofactor">
    <cofactor evidence="5">
        <name>pyridoxal 5'-phosphate</name>
        <dbReference type="ChEBI" id="CHEBI:597326"/>
    </cofactor>
    <text evidence="5">Binds 1 pyridoxal phosphate per subunit.</text>
</comment>
<comment type="pathway">
    <text evidence="5">Amino-acid biosynthesis; L-arginine biosynthesis; N(2)-acetyl-L-ornithine from L-glutamate: step 4/4.</text>
</comment>
<dbReference type="InterPro" id="IPR015422">
    <property type="entry name" value="PyrdxlP-dep_Trfase_small"/>
</dbReference>
<feature type="binding site" evidence="5">
    <location>
        <begin position="126"/>
        <end position="127"/>
    </location>
    <ligand>
        <name>pyridoxal 5'-phosphate</name>
        <dbReference type="ChEBI" id="CHEBI:597326"/>
    </ligand>
</feature>
<keyword evidence="1 5" id="KW-0032">Aminotransferase</keyword>
<dbReference type="InterPro" id="IPR004636">
    <property type="entry name" value="AcOrn/SuccOrn_fam"/>
</dbReference>
<dbReference type="PANTHER" id="PTHR11986">
    <property type="entry name" value="AMINOTRANSFERASE CLASS III"/>
    <property type="match status" value="1"/>
</dbReference>
<feature type="binding site" evidence="5">
    <location>
        <position position="158"/>
    </location>
    <ligand>
        <name>pyridoxal 5'-phosphate</name>
        <dbReference type="ChEBI" id="CHEBI:597326"/>
    </ligand>
</feature>
<dbReference type="Pfam" id="PF00202">
    <property type="entry name" value="Aminotran_3"/>
    <property type="match status" value="1"/>
</dbReference>